<feature type="domain" description="Major facilitator superfamily (MFS) profile" evidence="3">
    <location>
        <begin position="462"/>
        <end position="900"/>
    </location>
</feature>
<dbReference type="Gene3D" id="3.40.50.720">
    <property type="entry name" value="NAD(P)-binding Rossmann-like Domain"/>
    <property type="match status" value="1"/>
</dbReference>
<dbReference type="EMBL" id="JAUJFL010000013">
    <property type="protein sequence ID" value="KAK2595901.1"/>
    <property type="molecule type" value="Genomic_DNA"/>
</dbReference>
<protein>
    <recommendedName>
        <fullName evidence="3">Major facilitator superfamily (MFS) profile domain-containing protein</fullName>
    </recommendedName>
</protein>
<feature type="transmembrane region" description="Helical" evidence="2">
    <location>
        <begin position="783"/>
        <end position="805"/>
    </location>
</feature>
<evidence type="ECO:0000313" key="4">
    <source>
        <dbReference type="EMBL" id="KAK2595901.1"/>
    </source>
</evidence>
<dbReference type="Pfam" id="PF22917">
    <property type="entry name" value="PRISE"/>
    <property type="match status" value="1"/>
</dbReference>
<comment type="caution">
    <text evidence="4">The sequence shown here is derived from an EMBL/GenBank/DDBJ whole genome shotgun (WGS) entry which is preliminary data.</text>
</comment>
<feature type="transmembrane region" description="Helical" evidence="2">
    <location>
        <begin position="557"/>
        <end position="577"/>
    </location>
</feature>
<dbReference type="InterPro" id="IPR020846">
    <property type="entry name" value="MFS_dom"/>
</dbReference>
<dbReference type="PANTHER" id="PTHR32487:SF0">
    <property type="entry name" value="3-OXO-DELTA(4,5)-STEROID 5-BETA-REDUCTASE"/>
    <property type="match status" value="1"/>
</dbReference>
<evidence type="ECO:0000313" key="6">
    <source>
        <dbReference type="Proteomes" id="UP001265746"/>
    </source>
</evidence>
<gene>
    <name evidence="5" type="ORF">N8I77_013597</name>
    <name evidence="4" type="ORF">N8I77_013690</name>
</gene>
<feature type="transmembrane region" description="Helical" evidence="2">
    <location>
        <begin position="699"/>
        <end position="724"/>
    </location>
</feature>
<dbReference type="PROSITE" id="PS50850">
    <property type="entry name" value="MFS"/>
    <property type="match status" value="1"/>
</dbReference>
<feature type="transmembrane region" description="Helical" evidence="2">
    <location>
        <begin position="619"/>
        <end position="639"/>
    </location>
</feature>
<reference evidence="4" key="1">
    <citation type="submission" date="2023-06" db="EMBL/GenBank/DDBJ databases">
        <authorList>
            <person name="Noh H."/>
        </authorList>
    </citation>
    <scope>NUCLEOTIDE SEQUENCE</scope>
    <source>
        <strain evidence="4">DUCC20226</strain>
    </source>
</reference>
<dbReference type="EMBL" id="JAUJFL010000012">
    <property type="protein sequence ID" value="KAK2596092.1"/>
    <property type="molecule type" value="Genomic_DNA"/>
</dbReference>
<dbReference type="InterPro" id="IPR036291">
    <property type="entry name" value="NAD(P)-bd_dom_sf"/>
</dbReference>
<dbReference type="SUPFAM" id="SSF103473">
    <property type="entry name" value="MFS general substrate transporter"/>
    <property type="match status" value="1"/>
</dbReference>
<feature type="transmembrane region" description="Helical" evidence="2">
    <location>
        <begin position="508"/>
        <end position="525"/>
    </location>
</feature>
<keyword evidence="2" id="KW-1133">Transmembrane helix</keyword>
<evidence type="ECO:0000313" key="5">
    <source>
        <dbReference type="EMBL" id="KAK2596092.1"/>
    </source>
</evidence>
<feature type="transmembrane region" description="Helical" evidence="2">
    <location>
        <begin position="532"/>
        <end position="551"/>
    </location>
</feature>
<dbReference type="Proteomes" id="UP001265746">
    <property type="component" value="Unassembled WGS sequence"/>
</dbReference>
<dbReference type="InterPro" id="IPR011701">
    <property type="entry name" value="MFS"/>
</dbReference>
<keyword evidence="2" id="KW-0472">Membrane</keyword>
<dbReference type="SUPFAM" id="SSF51735">
    <property type="entry name" value="NAD(P)-binding Rossmann-fold domains"/>
    <property type="match status" value="1"/>
</dbReference>
<dbReference type="Gene3D" id="1.20.1250.20">
    <property type="entry name" value="MFS general substrate transporter like domains"/>
    <property type="match status" value="1"/>
</dbReference>
<dbReference type="Pfam" id="PF07690">
    <property type="entry name" value="MFS_1"/>
    <property type="match status" value="1"/>
</dbReference>
<keyword evidence="6" id="KW-1185">Reference proteome</keyword>
<proteinExistence type="predicted"/>
<dbReference type="CDD" id="cd08948">
    <property type="entry name" value="5beta-POR_like_SDR_a"/>
    <property type="match status" value="1"/>
</dbReference>
<feature type="transmembrane region" description="Helical" evidence="2">
    <location>
        <begin position="589"/>
        <end position="607"/>
    </location>
</feature>
<dbReference type="InterPro" id="IPR036259">
    <property type="entry name" value="MFS_trans_sf"/>
</dbReference>
<evidence type="ECO:0000256" key="2">
    <source>
        <dbReference type="SAM" id="Phobius"/>
    </source>
</evidence>
<dbReference type="GO" id="GO:0016020">
    <property type="term" value="C:membrane"/>
    <property type="evidence" value="ECO:0007669"/>
    <property type="project" value="UniProtKB-SubCell"/>
</dbReference>
<dbReference type="AlphaFoldDB" id="A0AAD9S0S8"/>
<evidence type="ECO:0000259" key="3">
    <source>
        <dbReference type="PROSITE" id="PS50850"/>
    </source>
</evidence>
<dbReference type="InterPro" id="IPR055222">
    <property type="entry name" value="PRISE-like_Rossmann-fold"/>
</dbReference>
<organism evidence="4 6">
    <name type="scientific">Phomopsis amygdali</name>
    <name type="common">Fusicoccum amygdali</name>
    <dbReference type="NCBI Taxonomy" id="1214568"/>
    <lineage>
        <taxon>Eukaryota</taxon>
        <taxon>Fungi</taxon>
        <taxon>Dikarya</taxon>
        <taxon>Ascomycota</taxon>
        <taxon>Pezizomycotina</taxon>
        <taxon>Sordariomycetes</taxon>
        <taxon>Sordariomycetidae</taxon>
        <taxon>Diaporthales</taxon>
        <taxon>Diaporthaceae</taxon>
        <taxon>Diaporthe</taxon>
    </lineage>
</organism>
<evidence type="ECO:0000256" key="1">
    <source>
        <dbReference type="ARBA" id="ARBA00004141"/>
    </source>
</evidence>
<dbReference type="GO" id="GO:0022857">
    <property type="term" value="F:transmembrane transporter activity"/>
    <property type="evidence" value="ECO:0007669"/>
    <property type="project" value="InterPro"/>
</dbReference>
<feature type="transmembrane region" description="Helical" evidence="2">
    <location>
        <begin position="744"/>
        <end position="762"/>
    </location>
</feature>
<feature type="transmembrane region" description="Helical" evidence="2">
    <location>
        <begin position="876"/>
        <end position="895"/>
    </location>
</feature>
<dbReference type="PANTHER" id="PTHR32487">
    <property type="entry name" value="3-OXO-DELTA(4,5)-STEROID 5-BETA-REDUCTASE"/>
    <property type="match status" value="1"/>
</dbReference>
<sequence length="910" mass="102410">MTPLRGKVAFVTGANGITGNALVEHLIRQPESEWSEIIITSRRRPTQVFWQDHRIRFIALDFLRPLEELIEAMRPLCHHVTHAFFASYVHCADFSKLRESNVPLFENFLKSIDYVAGNSLERVVLHTGGKHNGVHLGPVEAPIHEGMQRYQDHGENFYYPQEDFMFELASKRNWDWNIIRPNAIIGFTPAGNGMSAALTLAIYILCCREAGEVPAFPGNKFFWNSVDDSSYAPSIADMSLWAATGEQTKNESFVHTSGDVIVWKHFWPKLTRYYGVELPEEAYACKAEGDDQRMTHSFRMADWATGKKDVWQRIVTKYGGNPDAFDWGTWDFFDWALGKAWYTIGSVSKARKFGWKRYDDSLDAWTQTFRSFENAGILPATIPVLPVDVHSLPLLPNPADVVNARLARKTESVKATANIEGKPEAIHVETVNGHLSMSNIILVPQPSEDEMDPLNWSWSKKHLILLTVAWSAFCADFTSAAGSAPIILQSIEFNESVSTVNETNSINVLMMALGGLFWVPMTNIIGRAPTLFWTNLLGFLFCIGTAASPNFRTFYTMRALTGFFITSGQTISIAFIRDIFFFHERARKIGLWALLYIASPFWGPMIGNFVVGGTHSWQNVFWVASGVCALQMVFMISFLDETWYNRDIPMDQQPVRGKDFVSRLSRIIGAWEFRYRSSYYQTVWHSFKRYVQTLVKPELFIIWIAYLLYFMWSIGINITTGILFGTPRVAGGYGYSPTSVGYLYFAPVVGVFFGEVFGHYFNDWLARRYVRKHSGVYQPEVRLYMIYIAAVCMAVGLIVLGQALHRGLSPAAVVMGWGLHTFGTMTTSVAVSAYALDSHPEAPAEVSGWSNFARAIGGFGVGYFQQPWGAKVGFDVSFGTQAAVVGFGTVLVALVHRFGPWLRLKSGSVD</sequence>
<accession>A0AAD9S0S8</accession>
<keyword evidence="2" id="KW-0812">Transmembrane</keyword>
<comment type="subcellular location">
    <subcellularLocation>
        <location evidence="1">Membrane</location>
        <topology evidence="1">Multi-pass membrane protein</topology>
    </subcellularLocation>
</comment>
<name>A0AAD9S0S8_PHOAM</name>